<evidence type="ECO:0000256" key="1">
    <source>
        <dbReference type="ARBA" id="ARBA00022692"/>
    </source>
</evidence>
<name>A0A6J2T788_DROLE</name>
<keyword evidence="4" id="KW-0813">Transport</keyword>
<reference evidence="7" key="1">
    <citation type="submission" date="2025-08" db="UniProtKB">
        <authorList>
            <consortium name="RefSeq"/>
        </authorList>
    </citation>
    <scope>IDENTIFICATION</scope>
    <source>
        <strain evidence="7">11010-0011.00</strain>
        <tissue evidence="7">Whole body</tissue>
    </source>
</reference>
<dbReference type="InterPro" id="IPR007274">
    <property type="entry name" value="Cop_transporter"/>
</dbReference>
<evidence type="ECO:0000256" key="3">
    <source>
        <dbReference type="ARBA" id="ARBA00023136"/>
    </source>
</evidence>
<accession>A0A6J2T788</accession>
<feature type="compositionally biased region" description="Basic and acidic residues" evidence="5">
    <location>
        <begin position="17"/>
        <end position="50"/>
    </location>
</feature>
<keyword evidence="1 4" id="KW-0812">Transmembrane</keyword>
<dbReference type="RefSeq" id="XP_030371155.1">
    <property type="nucleotide sequence ID" value="XM_030515295.1"/>
</dbReference>
<feature type="region of interest" description="Disordered" evidence="5">
    <location>
        <begin position="131"/>
        <end position="151"/>
    </location>
</feature>
<sequence>MASPMHEHHHQHSASVHRHEEHEHGHEEHLQKTPEEHEGHGGNDLHDHAHMGSHSMSFHAGTEATILFEFWHCESVLALTISCLLIFVVAVMYEALKYYREWLFRNRARRSSGGALEPPTVEAWSFKRSSHTRSISSSPPQPHPQRESTPQLSVIPARAPGGNRHLHHGIPQDTKLGWLAPLHLYQTFLHMLQVTISFLLMLVFMTFNVWLCLAVVLGAGVGYFMFGHRTLSLQEHCN</sequence>
<dbReference type="GO" id="GO:0016020">
    <property type="term" value="C:membrane"/>
    <property type="evidence" value="ECO:0007669"/>
    <property type="project" value="UniProtKB-SubCell"/>
</dbReference>
<proteinExistence type="inferred from homology"/>
<dbReference type="AlphaFoldDB" id="A0A6J2T788"/>
<evidence type="ECO:0000256" key="5">
    <source>
        <dbReference type="SAM" id="MobiDB-lite"/>
    </source>
</evidence>
<dbReference type="Proteomes" id="UP000504634">
    <property type="component" value="Unplaced"/>
</dbReference>
<dbReference type="CTD" id="43668"/>
<dbReference type="OrthoDB" id="161814at2759"/>
<evidence type="ECO:0000313" key="7">
    <source>
        <dbReference type="RefSeq" id="XP_030371155.1"/>
    </source>
</evidence>
<organism evidence="6 7">
    <name type="scientific">Drosophila lebanonensis</name>
    <name type="common">Fruit fly</name>
    <name type="synonym">Scaptodrosophila lebanonensis</name>
    <dbReference type="NCBI Taxonomy" id="7225"/>
    <lineage>
        <taxon>Eukaryota</taxon>
        <taxon>Metazoa</taxon>
        <taxon>Ecdysozoa</taxon>
        <taxon>Arthropoda</taxon>
        <taxon>Hexapoda</taxon>
        <taxon>Insecta</taxon>
        <taxon>Pterygota</taxon>
        <taxon>Neoptera</taxon>
        <taxon>Endopterygota</taxon>
        <taxon>Diptera</taxon>
        <taxon>Brachycera</taxon>
        <taxon>Muscomorpha</taxon>
        <taxon>Ephydroidea</taxon>
        <taxon>Drosophilidae</taxon>
        <taxon>Scaptodrosophila</taxon>
    </lineage>
</organism>
<feature type="region of interest" description="Disordered" evidence="5">
    <location>
        <begin position="1"/>
        <end position="51"/>
    </location>
</feature>
<gene>
    <name evidence="7" type="primary">LOC115621602</name>
</gene>
<protein>
    <recommendedName>
        <fullName evidence="4">Copper transport protein</fullName>
    </recommendedName>
</protein>
<feature type="transmembrane region" description="Helical" evidence="4">
    <location>
        <begin position="76"/>
        <end position="96"/>
    </location>
</feature>
<dbReference type="GeneID" id="115621602"/>
<dbReference type="PANTHER" id="PTHR12483:SF115">
    <property type="entry name" value="COPPER TRANSPORT PROTEIN"/>
    <property type="match status" value="1"/>
</dbReference>
<evidence type="ECO:0000256" key="4">
    <source>
        <dbReference type="RuleBase" id="RU367022"/>
    </source>
</evidence>
<keyword evidence="4" id="KW-0406">Ion transport</keyword>
<feature type="compositionally biased region" description="Basic residues" evidence="5">
    <location>
        <begin position="7"/>
        <end position="16"/>
    </location>
</feature>
<feature type="transmembrane region" description="Helical" evidence="4">
    <location>
        <begin position="198"/>
        <end position="226"/>
    </location>
</feature>
<comment type="subcellular location">
    <subcellularLocation>
        <location evidence="4">Membrane</location>
        <topology evidence="4">Multi-pass membrane protein</topology>
    </subcellularLocation>
</comment>
<keyword evidence="3 4" id="KW-0472">Membrane</keyword>
<keyword evidence="2 4" id="KW-1133">Transmembrane helix</keyword>
<evidence type="ECO:0000256" key="2">
    <source>
        <dbReference type="ARBA" id="ARBA00022989"/>
    </source>
</evidence>
<comment type="similarity">
    <text evidence="4">Belongs to the copper transporter (Ctr) (TC 1.A.56) family. SLC31A subfamily.</text>
</comment>
<dbReference type="Pfam" id="PF04145">
    <property type="entry name" value="Ctr"/>
    <property type="match status" value="1"/>
</dbReference>
<evidence type="ECO:0000313" key="6">
    <source>
        <dbReference type="Proteomes" id="UP000504634"/>
    </source>
</evidence>
<keyword evidence="6" id="KW-1185">Reference proteome</keyword>
<dbReference type="PANTHER" id="PTHR12483">
    <property type="entry name" value="SOLUTE CARRIER FAMILY 31 COPPER TRANSPORTERS"/>
    <property type="match status" value="1"/>
</dbReference>
<keyword evidence="4" id="KW-0187">Copper transport</keyword>
<dbReference type="GO" id="GO:0005375">
    <property type="term" value="F:copper ion transmembrane transporter activity"/>
    <property type="evidence" value="ECO:0007669"/>
    <property type="project" value="UniProtKB-UniRule"/>
</dbReference>
<keyword evidence="4" id="KW-0186">Copper</keyword>